<evidence type="ECO:0000313" key="1">
    <source>
        <dbReference type="EMBL" id="KAF8723286.1"/>
    </source>
</evidence>
<accession>A0A835KBJ6</accession>
<name>A0A835KBJ6_9POAL</name>
<sequence>MCSKEFVALRACMQAAVIFSPLN</sequence>
<keyword evidence="2" id="KW-1185">Reference proteome</keyword>
<protein>
    <submittedName>
        <fullName evidence="1">Uncharacterized protein</fullName>
    </submittedName>
</protein>
<gene>
    <name evidence="1" type="ORF">HU200_021804</name>
</gene>
<comment type="caution">
    <text evidence="1">The sequence shown here is derived from an EMBL/GenBank/DDBJ whole genome shotgun (WGS) entry which is preliminary data.</text>
</comment>
<reference evidence="1" key="1">
    <citation type="submission" date="2020-07" db="EMBL/GenBank/DDBJ databases">
        <title>Genome sequence and genetic diversity analysis of an under-domesticated orphan crop, white fonio (Digitaria exilis).</title>
        <authorList>
            <person name="Bennetzen J.L."/>
            <person name="Chen S."/>
            <person name="Ma X."/>
            <person name="Wang X."/>
            <person name="Yssel A.E.J."/>
            <person name="Chaluvadi S.R."/>
            <person name="Johnson M."/>
            <person name="Gangashetty P."/>
            <person name="Hamidou F."/>
            <person name="Sanogo M.D."/>
            <person name="Zwaenepoel A."/>
            <person name="Wallace J."/>
            <person name="Van De Peer Y."/>
            <person name="Van Deynze A."/>
        </authorList>
    </citation>
    <scope>NUCLEOTIDE SEQUENCE</scope>
    <source>
        <tissue evidence="1">Leaves</tissue>
    </source>
</reference>
<evidence type="ECO:0000313" key="2">
    <source>
        <dbReference type="Proteomes" id="UP000636709"/>
    </source>
</evidence>
<proteinExistence type="predicted"/>
<organism evidence="1 2">
    <name type="scientific">Digitaria exilis</name>
    <dbReference type="NCBI Taxonomy" id="1010633"/>
    <lineage>
        <taxon>Eukaryota</taxon>
        <taxon>Viridiplantae</taxon>
        <taxon>Streptophyta</taxon>
        <taxon>Embryophyta</taxon>
        <taxon>Tracheophyta</taxon>
        <taxon>Spermatophyta</taxon>
        <taxon>Magnoliopsida</taxon>
        <taxon>Liliopsida</taxon>
        <taxon>Poales</taxon>
        <taxon>Poaceae</taxon>
        <taxon>PACMAD clade</taxon>
        <taxon>Panicoideae</taxon>
        <taxon>Panicodae</taxon>
        <taxon>Paniceae</taxon>
        <taxon>Anthephorinae</taxon>
        <taxon>Digitaria</taxon>
    </lineage>
</organism>
<dbReference type="EMBL" id="JACEFO010001668">
    <property type="protein sequence ID" value="KAF8723286.1"/>
    <property type="molecule type" value="Genomic_DNA"/>
</dbReference>
<dbReference type="AlphaFoldDB" id="A0A835KBJ6"/>
<dbReference type="Proteomes" id="UP000636709">
    <property type="component" value="Unassembled WGS sequence"/>
</dbReference>